<keyword evidence="3" id="KW-0378">Hydrolase</keyword>
<evidence type="ECO:0000313" key="7">
    <source>
        <dbReference type="Proteomes" id="UP000570517"/>
    </source>
</evidence>
<keyword evidence="4" id="KW-0862">Zinc</keyword>
<accession>A0A850PP03</accession>
<feature type="domain" description="Metallo-beta-lactamase" evidence="5">
    <location>
        <begin position="25"/>
        <end position="258"/>
    </location>
</feature>
<comment type="caution">
    <text evidence="6">The sequence shown here is derived from an EMBL/GenBank/DDBJ whole genome shotgun (WGS) entry which is preliminary data.</text>
</comment>
<evidence type="ECO:0000256" key="4">
    <source>
        <dbReference type="ARBA" id="ARBA00022833"/>
    </source>
</evidence>
<protein>
    <recommendedName>
        <fullName evidence="5">Metallo-beta-lactamase domain-containing protein</fullName>
    </recommendedName>
</protein>
<keyword evidence="2" id="KW-0479">Metal-binding</keyword>
<keyword evidence="7" id="KW-1185">Reference proteome</keyword>
<comment type="similarity">
    <text evidence="1">Belongs to the metallo-beta-lactamase superfamily.</text>
</comment>
<evidence type="ECO:0000256" key="3">
    <source>
        <dbReference type="ARBA" id="ARBA00022801"/>
    </source>
</evidence>
<dbReference type="PANTHER" id="PTHR42978:SF3">
    <property type="entry name" value="BLR3078 PROTEIN"/>
    <property type="match status" value="1"/>
</dbReference>
<dbReference type="InterPro" id="IPR001279">
    <property type="entry name" value="Metallo-B-lactamas"/>
</dbReference>
<evidence type="ECO:0000313" key="6">
    <source>
        <dbReference type="EMBL" id="NVN49964.1"/>
    </source>
</evidence>
<dbReference type="Gene3D" id="3.60.15.10">
    <property type="entry name" value="Ribonuclease Z/Hydroxyacylglutathione hydrolase-like"/>
    <property type="match status" value="1"/>
</dbReference>
<dbReference type="Pfam" id="PF00753">
    <property type="entry name" value="Lactamase_B"/>
    <property type="match status" value="1"/>
</dbReference>
<dbReference type="SMART" id="SM00849">
    <property type="entry name" value="Lactamase_B"/>
    <property type="match status" value="1"/>
</dbReference>
<name>A0A850PP03_9MYCO</name>
<dbReference type="CDD" id="cd07742">
    <property type="entry name" value="metallo-hydrolase-like_MBL-fold"/>
    <property type="match status" value="1"/>
</dbReference>
<dbReference type="SUPFAM" id="SSF56281">
    <property type="entry name" value="Metallo-hydrolase/oxidoreductase"/>
    <property type="match status" value="1"/>
</dbReference>
<evidence type="ECO:0000259" key="5">
    <source>
        <dbReference type="SMART" id="SM00849"/>
    </source>
</evidence>
<sequence>MGVTRVHHLNCATLRGGSLQGLPLVCHVLLLETSSAGLVLVDTGLGTADYADLTSRLGFGFSKIYSRPEPDPSLAAAEQISQRGLSPGDVRHIVLTHLDLDHVGGLSDFPDAHVHVHTTELRAARQGTNWRDRLRYRPAMWAHGPRWNAYHPSGETWLGFDAVRGLEGLDDDVLMLPLHGHSHGHVGIAVRSPAGWLLAAGDAYFDQREVKLPQRVCARSAAVFQAVVGAEDKARRHNQDRLRALHADHPEVTIFCAHDPTEYVEIVRGQGESPRGLPA</sequence>
<dbReference type="EMBL" id="JABFYL010000019">
    <property type="protein sequence ID" value="NVN49964.1"/>
    <property type="molecule type" value="Genomic_DNA"/>
</dbReference>
<dbReference type="GO" id="GO:0046872">
    <property type="term" value="F:metal ion binding"/>
    <property type="evidence" value="ECO:0007669"/>
    <property type="project" value="UniProtKB-KW"/>
</dbReference>
<dbReference type="AlphaFoldDB" id="A0A850PP03"/>
<dbReference type="InterPro" id="IPR036866">
    <property type="entry name" value="RibonucZ/Hydroxyglut_hydro"/>
</dbReference>
<dbReference type="GO" id="GO:0016787">
    <property type="term" value="F:hydrolase activity"/>
    <property type="evidence" value="ECO:0007669"/>
    <property type="project" value="UniProtKB-KW"/>
</dbReference>
<evidence type="ECO:0000256" key="1">
    <source>
        <dbReference type="ARBA" id="ARBA00007749"/>
    </source>
</evidence>
<proteinExistence type="inferred from homology"/>
<gene>
    <name evidence="6" type="ORF">HLY00_1352</name>
</gene>
<dbReference type="PANTHER" id="PTHR42978">
    <property type="entry name" value="QUORUM-QUENCHING LACTONASE YTNP-RELATED-RELATED"/>
    <property type="match status" value="1"/>
</dbReference>
<dbReference type="InterPro" id="IPR051013">
    <property type="entry name" value="MBL_superfamily_lactonases"/>
</dbReference>
<organism evidence="6 7">
    <name type="scientific">Mycolicibacterium hippocampi</name>
    <dbReference type="NCBI Taxonomy" id="659824"/>
    <lineage>
        <taxon>Bacteria</taxon>
        <taxon>Bacillati</taxon>
        <taxon>Actinomycetota</taxon>
        <taxon>Actinomycetes</taxon>
        <taxon>Mycobacteriales</taxon>
        <taxon>Mycobacteriaceae</taxon>
        <taxon>Mycolicibacterium</taxon>
    </lineage>
</organism>
<evidence type="ECO:0000256" key="2">
    <source>
        <dbReference type="ARBA" id="ARBA00022723"/>
    </source>
</evidence>
<reference evidence="6 7" key="1">
    <citation type="submission" date="2020-05" db="EMBL/GenBank/DDBJ databases">
        <title>Draft genome sequence of Mycobacterium hippocampi DL, isolated from European seabass, Dicentrarchus labrax, reared in fish farms.</title>
        <authorList>
            <person name="Stathopoulou P."/>
            <person name="Asimakis E."/>
            <person name="Tzokas K."/>
            <person name="Batargias C."/>
            <person name="Tsiamis G."/>
        </authorList>
    </citation>
    <scope>NUCLEOTIDE SEQUENCE [LARGE SCALE GENOMIC DNA]</scope>
    <source>
        <strain evidence="6 7">DL</strain>
    </source>
</reference>
<dbReference type="Proteomes" id="UP000570517">
    <property type="component" value="Unassembled WGS sequence"/>
</dbReference>
<dbReference type="RefSeq" id="WP_178358328.1">
    <property type="nucleotide sequence ID" value="NZ_JABFYL010000019.1"/>
</dbReference>